<proteinExistence type="predicted"/>
<name>A0AAD7YMQ6_MYTSE</name>
<dbReference type="Proteomes" id="UP001231518">
    <property type="component" value="Chromosome 12"/>
</dbReference>
<sequence>MKQSYLAQYIMDKRLCGRVFQPNSMFCCRNNSETIYKITMTDDISECFQVSKDPTLCEREICIAQKKGFATDDNKIDKAKLEKIMTKDLGTNAELLEDVMTNCLNGNFEKYAPPDFCNFMKMRHCVSMQILNYCQEWNKNVECQETKKLVRECVKILT</sequence>
<reference evidence="1" key="1">
    <citation type="submission" date="2023-03" db="EMBL/GenBank/DDBJ databases">
        <title>Chromosome-level genomes of two armyworms, Mythimna separata and Mythimna loreyi, provide insights into the biosynthesis and reception of sex pheromones.</title>
        <authorList>
            <person name="Zhao H."/>
        </authorList>
    </citation>
    <scope>NUCLEOTIDE SEQUENCE</scope>
    <source>
        <strain evidence="1">BeijingLab</strain>
        <tissue evidence="1">Pupa</tissue>
    </source>
</reference>
<accession>A0AAD7YMQ6</accession>
<dbReference type="AlphaFoldDB" id="A0AAD7YMQ6"/>
<dbReference type="EMBL" id="JARGEI010000013">
    <property type="protein sequence ID" value="KAJ8721320.1"/>
    <property type="molecule type" value="Genomic_DNA"/>
</dbReference>
<gene>
    <name evidence="1" type="ORF">PYW07_002095</name>
</gene>
<protein>
    <submittedName>
        <fullName evidence="1">Uncharacterized protein</fullName>
    </submittedName>
</protein>
<evidence type="ECO:0000313" key="1">
    <source>
        <dbReference type="EMBL" id="KAJ8721320.1"/>
    </source>
</evidence>
<comment type="caution">
    <text evidence="1">The sequence shown here is derived from an EMBL/GenBank/DDBJ whole genome shotgun (WGS) entry which is preliminary data.</text>
</comment>
<evidence type="ECO:0000313" key="2">
    <source>
        <dbReference type="Proteomes" id="UP001231518"/>
    </source>
</evidence>
<keyword evidence="2" id="KW-1185">Reference proteome</keyword>
<organism evidence="1 2">
    <name type="scientific">Mythimna separata</name>
    <name type="common">Oriental armyworm</name>
    <name type="synonym">Pseudaletia separata</name>
    <dbReference type="NCBI Taxonomy" id="271217"/>
    <lineage>
        <taxon>Eukaryota</taxon>
        <taxon>Metazoa</taxon>
        <taxon>Ecdysozoa</taxon>
        <taxon>Arthropoda</taxon>
        <taxon>Hexapoda</taxon>
        <taxon>Insecta</taxon>
        <taxon>Pterygota</taxon>
        <taxon>Neoptera</taxon>
        <taxon>Endopterygota</taxon>
        <taxon>Lepidoptera</taxon>
        <taxon>Glossata</taxon>
        <taxon>Ditrysia</taxon>
        <taxon>Noctuoidea</taxon>
        <taxon>Noctuidae</taxon>
        <taxon>Noctuinae</taxon>
        <taxon>Hadenini</taxon>
        <taxon>Mythimna</taxon>
    </lineage>
</organism>